<protein>
    <submittedName>
        <fullName evidence="1">Ribonuclease H-like superfamily protein</fullName>
    </submittedName>
</protein>
<evidence type="ECO:0000313" key="2">
    <source>
        <dbReference type="Proteomes" id="UP001153555"/>
    </source>
</evidence>
<dbReference type="EMBL" id="CACSLK010015718">
    <property type="protein sequence ID" value="CAA0817255.1"/>
    <property type="molecule type" value="Genomic_DNA"/>
</dbReference>
<accession>A0A9N7MS47</accession>
<organism evidence="1 2">
    <name type="scientific">Striga hermonthica</name>
    <name type="common">Purple witchweed</name>
    <name type="synonym">Buchnera hermonthica</name>
    <dbReference type="NCBI Taxonomy" id="68872"/>
    <lineage>
        <taxon>Eukaryota</taxon>
        <taxon>Viridiplantae</taxon>
        <taxon>Streptophyta</taxon>
        <taxon>Embryophyta</taxon>
        <taxon>Tracheophyta</taxon>
        <taxon>Spermatophyta</taxon>
        <taxon>Magnoliopsida</taxon>
        <taxon>eudicotyledons</taxon>
        <taxon>Gunneridae</taxon>
        <taxon>Pentapetalae</taxon>
        <taxon>asterids</taxon>
        <taxon>lamiids</taxon>
        <taxon>Lamiales</taxon>
        <taxon>Orobanchaceae</taxon>
        <taxon>Buchnereae</taxon>
        <taxon>Striga</taxon>
    </lineage>
</organism>
<keyword evidence="2" id="KW-1185">Reference proteome</keyword>
<evidence type="ECO:0000313" key="1">
    <source>
        <dbReference type="EMBL" id="CAA0817255.1"/>
    </source>
</evidence>
<reference evidence="1" key="1">
    <citation type="submission" date="2019-12" db="EMBL/GenBank/DDBJ databases">
        <authorList>
            <person name="Scholes J."/>
        </authorList>
    </citation>
    <scope>NUCLEOTIDE SEQUENCE</scope>
</reference>
<name>A0A9N7MS47_STRHE</name>
<comment type="caution">
    <text evidence="1">The sequence shown here is derived from an EMBL/GenBank/DDBJ whole genome shotgun (WGS) entry which is preliminary data.</text>
</comment>
<gene>
    <name evidence="1" type="ORF">SHERM_16922</name>
</gene>
<sequence length="314" mass="35822">MDIDVKCCCCTEEDETLEHLMFHYSRAQNVWKLAGLSWECLASKEITFTDWWSQLCCLQDLKHNKNRISLSVYLLWWLWRTRNICIFEKEVIYEQQLVDKAKMEWLEFEDVNYGHLLLKPRIVDSLSYSDENQGIGEQALAASLNGPHSEFSAIKGTTYQANIEVACWTKSTKTMQQKSSDAFLLELRAWLEEGLRLNREKIVLHKLTAKNTDEGSTNPQPPQPRLAVALPGEPSLAVALTGSCPGGPTDSNESHSGLMAFHTAQVWFLPSPGFEPVTLSIRLTRLIWLNVTYHTSHVKKDKAQFEFSLCHTTV</sequence>
<proteinExistence type="predicted"/>
<dbReference type="AlphaFoldDB" id="A0A9N7MS47"/>
<dbReference type="Proteomes" id="UP001153555">
    <property type="component" value="Unassembled WGS sequence"/>
</dbReference>
<dbReference type="OrthoDB" id="923337at2759"/>